<accession>A0ABT2TM18</accession>
<feature type="domain" description="DUF2179" evidence="7">
    <location>
        <begin position="213"/>
        <end position="267"/>
    </location>
</feature>
<evidence type="ECO:0000256" key="2">
    <source>
        <dbReference type="ARBA" id="ARBA00022475"/>
    </source>
</evidence>
<feature type="transmembrane region" description="Helical" evidence="6">
    <location>
        <begin position="70"/>
        <end position="87"/>
    </location>
</feature>
<dbReference type="InterPro" id="IPR015867">
    <property type="entry name" value="N-reg_PII/ATP_PRibTrfase_C"/>
</dbReference>
<dbReference type="Pfam" id="PF02588">
    <property type="entry name" value="YitT_membrane"/>
    <property type="match status" value="1"/>
</dbReference>
<dbReference type="EMBL" id="JAOQJQ010000006">
    <property type="protein sequence ID" value="MCU6763243.1"/>
    <property type="molecule type" value="Genomic_DNA"/>
</dbReference>
<proteinExistence type="predicted"/>
<dbReference type="Proteomes" id="UP001652442">
    <property type="component" value="Unassembled WGS sequence"/>
</dbReference>
<reference evidence="8 9" key="1">
    <citation type="journal article" date="2021" name="ISME Commun">
        <title>Automated analysis of genomic sequences facilitates high-throughput and comprehensive description of bacteria.</title>
        <authorList>
            <person name="Hitch T.C.A."/>
        </authorList>
    </citation>
    <scope>NUCLEOTIDE SEQUENCE [LARGE SCALE GENOMIC DNA]</scope>
    <source>
        <strain evidence="8 9">Sanger_109</strain>
    </source>
</reference>
<evidence type="ECO:0000259" key="7">
    <source>
        <dbReference type="Pfam" id="PF10035"/>
    </source>
</evidence>
<evidence type="ECO:0000256" key="3">
    <source>
        <dbReference type="ARBA" id="ARBA00022692"/>
    </source>
</evidence>
<protein>
    <submittedName>
        <fullName evidence="8">YitT family protein</fullName>
    </submittedName>
</protein>
<keyword evidence="5 6" id="KW-0472">Membrane</keyword>
<dbReference type="PANTHER" id="PTHR33545:SF5">
    <property type="entry name" value="UPF0750 MEMBRANE PROTEIN YITT"/>
    <property type="match status" value="1"/>
</dbReference>
<organism evidence="8 9">
    <name type="scientific">Brotonthovivens ammoniilytica</name>
    <dbReference type="NCBI Taxonomy" id="2981725"/>
    <lineage>
        <taxon>Bacteria</taxon>
        <taxon>Bacillati</taxon>
        <taxon>Bacillota</taxon>
        <taxon>Clostridia</taxon>
        <taxon>Lachnospirales</taxon>
        <taxon>Lachnospiraceae</taxon>
        <taxon>Brotonthovivens</taxon>
    </lineage>
</organism>
<evidence type="ECO:0000256" key="4">
    <source>
        <dbReference type="ARBA" id="ARBA00022989"/>
    </source>
</evidence>
<gene>
    <name evidence="8" type="ORF">OCV88_13065</name>
</gene>
<evidence type="ECO:0000313" key="9">
    <source>
        <dbReference type="Proteomes" id="UP001652442"/>
    </source>
</evidence>
<dbReference type="Gene3D" id="3.30.70.120">
    <property type="match status" value="1"/>
</dbReference>
<dbReference type="CDD" id="cd16380">
    <property type="entry name" value="YitT_C"/>
    <property type="match status" value="1"/>
</dbReference>
<evidence type="ECO:0000313" key="8">
    <source>
        <dbReference type="EMBL" id="MCU6763243.1"/>
    </source>
</evidence>
<feature type="transmembrane region" description="Helical" evidence="6">
    <location>
        <begin position="38"/>
        <end position="63"/>
    </location>
</feature>
<evidence type="ECO:0000256" key="6">
    <source>
        <dbReference type="SAM" id="Phobius"/>
    </source>
</evidence>
<dbReference type="InterPro" id="IPR051461">
    <property type="entry name" value="UPF0750_membrane"/>
</dbReference>
<dbReference type="PIRSF" id="PIRSF006483">
    <property type="entry name" value="Membrane_protein_YitT"/>
    <property type="match status" value="1"/>
</dbReference>
<dbReference type="InterPro" id="IPR003740">
    <property type="entry name" value="YitT"/>
</dbReference>
<keyword evidence="3 6" id="KW-0812">Transmembrane</keyword>
<dbReference type="PANTHER" id="PTHR33545">
    <property type="entry name" value="UPF0750 MEMBRANE PROTEIN YITT-RELATED"/>
    <property type="match status" value="1"/>
</dbReference>
<keyword evidence="9" id="KW-1185">Reference proteome</keyword>
<evidence type="ECO:0000256" key="5">
    <source>
        <dbReference type="ARBA" id="ARBA00023136"/>
    </source>
</evidence>
<comment type="subcellular location">
    <subcellularLocation>
        <location evidence="1">Cell membrane</location>
        <topology evidence="1">Multi-pass membrane protein</topology>
    </subcellularLocation>
</comment>
<comment type="caution">
    <text evidence="8">The sequence shown here is derived from an EMBL/GenBank/DDBJ whole genome shotgun (WGS) entry which is preliminary data.</text>
</comment>
<feature type="transmembrane region" description="Helical" evidence="6">
    <location>
        <begin position="99"/>
        <end position="119"/>
    </location>
</feature>
<evidence type="ECO:0000256" key="1">
    <source>
        <dbReference type="ARBA" id="ARBA00004651"/>
    </source>
</evidence>
<dbReference type="Pfam" id="PF10035">
    <property type="entry name" value="DUF2179"/>
    <property type="match status" value="1"/>
</dbReference>
<name>A0ABT2TM18_9FIRM</name>
<keyword evidence="4 6" id="KW-1133">Transmembrane helix</keyword>
<dbReference type="InterPro" id="IPR019264">
    <property type="entry name" value="DUF2179"/>
</dbReference>
<keyword evidence="2" id="KW-1003">Cell membrane</keyword>
<dbReference type="RefSeq" id="WP_262591301.1">
    <property type="nucleotide sequence ID" value="NZ_JAOQJQ010000006.1"/>
</dbReference>
<sequence>MKNIIRVIIGTGLTALAVKCVFDPANMVTGGFSGIAILVRNLLGISLGTTTFVLNIPVYFIAWKMKGAKFVGWSALATLLLSVWLGVLPSVDISGGDLFLAAVIGGAVCGLGNGIVFSSRATTGGSEMIAALLHHRFPQYSIVEILQVIDGIIVVAGLYFFGLKTALYAIIAIFVMTKVSDLVMEGGYAAKSVFVISSKSREVAADIMRHMERGVTGLAARGMYSSHEKCMLYCVVSKREIVSLKEIVMGLDPEAFVIVNDAREVLGEGFRAYHKEKGENW</sequence>